<comment type="caution">
    <text evidence="2">The sequence shown here is derived from an EMBL/GenBank/DDBJ whole genome shotgun (WGS) entry which is preliminary data.</text>
</comment>
<dbReference type="EMBL" id="JACVVK020000255">
    <property type="protein sequence ID" value="KAK7481870.1"/>
    <property type="molecule type" value="Genomic_DNA"/>
</dbReference>
<reference evidence="2 3" key="1">
    <citation type="journal article" date="2023" name="Sci. Data">
        <title>Genome assembly of the Korean intertidal mud-creeper Batillaria attramentaria.</title>
        <authorList>
            <person name="Patra A.K."/>
            <person name="Ho P.T."/>
            <person name="Jun S."/>
            <person name="Lee S.J."/>
            <person name="Kim Y."/>
            <person name="Won Y.J."/>
        </authorList>
    </citation>
    <scope>NUCLEOTIDE SEQUENCE [LARGE SCALE GENOMIC DNA]</scope>
    <source>
        <strain evidence="2">Wonlab-2016</strain>
    </source>
</reference>
<sequence>VSAPSFAQMFCLACAILLVTSDAGTVRSVKSSLPKGVKAAHGKYVHWGPQNFLGWFRSRRSDIDNRVDTFPRQQEYDVSPEASAVGESIMDEFLMYLTLK</sequence>
<feature type="chain" id="PRO_5044853225" description="Beta-tubulin" evidence="1">
    <location>
        <begin position="24"/>
        <end position="100"/>
    </location>
</feature>
<accession>A0ABD0K4N7</accession>
<proteinExistence type="predicted"/>
<gene>
    <name evidence="2" type="ORF">BaRGS_00026896</name>
</gene>
<evidence type="ECO:0000256" key="1">
    <source>
        <dbReference type="SAM" id="SignalP"/>
    </source>
</evidence>
<evidence type="ECO:0000313" key="3">
    <source>
        <dbReference type="Proteomes" id="UP001519460"/>
    </source>
</evidence>
<protein>
    <recommendedName>
        <fullName evidence="4">Beta-tubulin</fullName>
    </recommendedName>
</protein>
<feature type="signal peptide" evidence="1">
    <location>
        <begin position="1"/>
        <end position="23"/>
    </location>
</feature>
<dbReference type="AlphaFoldDB" id="A0ABD0K4N7"/>
<feature type="non-terminal residue" evidence="2">
    <location>
        <position position="1"/>
    </location>
</feature>
<dbReference type="Proteomes" id="UP001519460">
    <property type="component" value="Unassembled WGS sequence"/>
</dbReference>
<keyword evidence="3" id="KW-1185">Reference proteome</keyword>
<feature type="non-terminal residue" evidence="2">
    <location>
        <position position="100"/>
    </location>
</feature>
<keyword evidence="1" id="KW-0732">Signal</keyword>
<organism evidence="2 3">
    <name type="scientific">Batillaria attramentaria</name>
    <dbReference type="NCBI Taxonomy" id="370345"/>
    <lineage>
        <taxon>Eukaryota</taxon>
        <taxon>Metazoa</taxon>
        <taxon>Spiralia</taxon>
        <taxon>Lophotrochozoa</taxon>
        <taxon>Mollusca</taxon>
        <taxon>Gastropoda</taxon>
        <taxon>Caenogastropoda</taxon>
        <taxon>Sorbeoconcha</taxon>
        <taxon>Cerithioidea</taxon>
        <taxon>Batillariidae</taxon>
        <taxon>Batillaria</taxon>
    </lineage>
</organism>
<evidence type="ECO:0008006" key="4">
    <source>
        <dbReference type="Google" id="ProtNLM"/>
    </source>
</evidence>
<name>A0ABD0K4N7_9CAEN</name>
<evidence type="ECO:0000313" key="2">
    <source>
        <dbReference type="EMBL" id="KAK7481870.1"/>
    </source>
</evidence>